<comment type="caution">
    <text evidence="2">The sequence shown here is derived from an EMBL/GenBank/DDBJ whole genome shotgun (WGS) entry which is preliminary data.</text>
</comment>
<protein>
    <submittedName>
        <fullName evidence="2">Antitoxin</fullName>
    </submittedName>
</protein>
<evidence type="ECO:0000313" key="2">
    <source>
        <dbReference type="EMBL" id="MFC4497843.1"/>
    </source>
</evidence>
<feature type="region of interest" description="Disordered" evidence="1">
    <location>
        <begin position="1"/>
        <end position="88"/>
    </location>
</feature>
<accession>A0ABV9AD70</accession>
<evidence type="ECO:0000256" key="1">
    <source>
        <dbReference type="SAM" id="MobiDB-lite"/>
    </source>
</evidence>
<sequence>MGFMDKVKDMLGQHGDKVSKGVDKAGRMADSKTKGKYSDKIRTGTQKAREQAEKLGRQEGGGKGPEAGGGHGKGPDAGGGRGKGPGGV</sequence>
<feature type="compositionally biased region" description="Gly residues" evidence="1">
    <location>
        <begin position="58"/>
        <end position="88"/>
    </location>
</feature>
<proteinExistence type="predicted"/>
<dbReference type="RefSeq" id="WP_386452824.1">
    <property type="nucleotide sequence ID" value="NZ_JBHSFH010000018.1"/>
</dbReference>
<evidence type="ECO:0000313" key="3">
    <source>
        <dbReference type="Proteomes" id="UP001595997"/>
    </source>
</evidence>
<organism evidence="2 3">
    <name type="scientific">Streptomyces ovatisporus</name>
    <dbReference type="NCBI Taxonomy" id="1128682"/>
    <lineage>
        <taxon>Bacteria</taxon>
        <taxon>Bacillati</taxon>
        <taxon>Actinomycetota</taxon>
        <taxon>Actinomycetes</taxon>
        <taxon>Kitasatosporales</taxon>
        <taxon>Streptomycetaceae</taxon>
        <taxon>Streptomyces</taxon>
    </lineage>
</organism>
<reference evidence="3" key="1">
    <citation type="journal article" date="2019" name="Int. J. Syst. Evol. Microbiol.">
        <title>The Global Catalogue of Microorganisms (GCM) 10K type strain sequencing project: providing services to taxonomists for standard genome sequencing and annotation.</title>
        <authorList>
            <consortium name="The Broad Institute Genomics Platform"/>
            <consortium name="The Broad Institute Genome Sequencing Center for Infectious Disease"/>
            <person name="Wu L."/>
            <person name="Ma J."/>
        </authorList>
    </citation>
    <scope>NUCLEOTIDE SEQUENCE [LARGE SCALE GENOMIC DNA]</scope>
    <source>
        <strain evidence="3">CGMCC 4.7357</strain>
    </source>
</reference>
<dbReference type="InterPro" id="IPR028037">
    <property type="entry name" value="Antitoxin_Rv0909/MT0933"/>
</dbReference>
<dbReference type="Pfam" id="PF14013">
    <property type="entry name" value="MT0933_antitox"/>
    <property type="match status" value="1"/>
</dbReference>
<feature type="compositionally biased region" description="Basic and acidic residues" evidence="1">
    <location>
        <begin position="1"/>
        <end position="57"/>
    </location>
</feature>
<gene>
    <name evidence="2" type="ORF">ACFPA8_27300</name>
</gene>
<dbReference type="Proteomes" id="UP001595997">
    <property type="component" value="Unassembled WGS sequence"/>
</dbReference>
<name>A0ABV9AD70_9ACTN</name>
<keyword evidence="3" id="KW-1185">Reference proteome</keyword>
<dbReference type="EMBL" id="JBHSFH010000018">
    <property type="protein sequence ID" value="MFC4497843.1"/>
    <property type="molecule type" value="Genomic_DNA"/>
</dbReference>